<evidence type="ECO:0000256" key="1">
    <source>
        <dbReference type="SAM" id="Phobius"/>
    </source>
</evidence>
<dbReference type="AlphaFoldDB" id="A0A0E2B9V3"/>
<dbReference type="RefSeq" id="WP_004766783.1">
    <property type="nucleotide sequence ID" value="NZ_AHMY02000066.1"/>
</dbReference>
<sequence length="245" mass="28577">MGSFQDYSIFRKWWKKETPPAKGYTKSYSATTPSGDILQADLNFHDKKVRLTLEIASENGKIYITTIKDGEVIQEKDLSSGRMVPIYSKLAPFQEVFSCLPDPDLLNTLGGLYGISKQPLGHVEEQTHRPWENSTRYDHIFGINREKTLWQRIFSRNRKYKEPWIVRVKKRFWSELQDLILGACSALGIYYAYTDFYTLGFSLAVFGLLFGGLDWMLRKRNPLFVKVILFMSLGSYFYYVGYTRY</sequence>
<accession>A0A0E2B9V3</accession>
<dbReference type="Proteomes" id="UP000006253">
    <property type="component" value="Unassembled WGS sequence"/>
</dbReference>
<comment type="caution">
    <text evidence="2">The sequence shown here is derived from an EMBL/GenBank/DDBJ whole genome shotgun (WGS) entry which is preliminary data.</text>
</comment>
<proteinExistence type="predicted"/>
<evidence type="ECO:0000313" key="2">
    <source>
        <dbReference type="EMBL" id="EKO13896.1"/>
    </source>
</evidence>
<feature type="transmembrane region" description="Helical" evidence="1">
    <location>
        <begin position="199"/>
        <end position="216"/>
    </location>
</feature>
<reference evidence="2 3" key="1">
    <citation type="submission" date="2012-10" db="EMBL/GenBank/DDBJ databases">
        <authorList>
            <person name="Harkins D.M."/>
            <person name="Durkin A.S."/>
            <person name="Brinkac L.M."/>
            <person name="Selengut J.D."/>
            <person name="Sanka R."/>
            <person name="DePew J."/>
            <person name="Purushe J."/>
            <person name="Peacock S.J."/>
            <person name="Thaipadungpanit J."/>
            <person name="Wuthiekanun V.W."/>
            <person name="Day N.P."/>
            <person name="Vinetz J.M."/>
            <person name="Sutton G.G."/>
            <person name="Nelson W.C."/>
            <person name="Fouts D.E."/>
        </authorList>
    </citation>
    <scope>NUCLEOTIDE SEQUENCE [LARGE SCALE GENOMIC DNA]</scope>
    <source>
        <strain evidence="2 3">H1</strain>
    </source>
</reference>
<feature type="transmembrane region" description="Helical" evidence="1">
    <location>
        <begin position="223"/>
        <end position="242"/>
    </location>
</feature>
<protein>
    <submittedName>
        <fullName evidence="2">Uncharacterized protein</fullName>
    </submittedName>
</protein>
<keyword evidence="1" id="KW-1133">Transmembrane helix</keyword>
<keyword evidence="1" id="KW-0812">Transmembrane</keyword>
<dbReference type="EMBL" id="AHMY02000066">
    <property type="protein sequence ID" value="EKO13896.1"/>
    <property type="molecule type" value="Genomic_DNA"/>
</dbReference>
<name>A0A0E2B9V3_9LEPT</name>
<evidence type="ECO:0000313" key="3">
    <source>
        <dbReference type="Proteomes" id="UP000006253"/>
    </source>
</evidence>
<gene>
    <name evidence="2" type="ORF">LEP1GSC081_0295</name>
</gene>
<keyword evidence="1" id="KW-0472">Membrane</keyword>
<organism evidence="2 3">
    <name type="scientific">Leptospira kirschneri str. H1</name>
    <dbReference type="NCBI Taxonomy" id="1049966"/>
    <lineage>
        <taxon>Bacteria</taxon>
        <taxon>Pseudomonadati</taxon>
        <taxon>Spirochaetota</taxon>
        <taxon>Spirochaetia</taxon>
        <taxon>Leptospirales</taxon>
        <taxon>Leptospiraceae</taxon>
        <taxon>Leptospira</taxon>
    </lineage>
</organism>